<evidence type="ECO:0000313" key="2">
    <source>
        <dbReference type="Proteomes" id="UP001232992"/>
    </source>
</evidence>
<comment type="caution">
    <text evidence="1">The sequence shown here is derived from an EMBL/GenBank/DDBJ whole genome shotgun (WGS) entry which is preliminary data.</text>
</comment>
<proteinExistence type="predicted"/>
<gene>
    <name evidence="1" type="ORF">PMH09_04765</name>
</gene>
<keyword evidence="2" id="KW-1185">Reference proteome</keyword>
<dbReference type="Proteomes" id="UP001232992">
    <property type="component" value="Unassembled WGS sequence"/>
</dbReference>
<dbReference type="Pfam" id="PF08852">
    <property type="entry name" value="DUF1822"/>
    <property type="match status" value="1"/>
</dbReference>
<reference evidence="1 2" key="1">
    <citation type="submission" date="2023-01" db="EMBL/GenBank/DDBJ databases">
        <title>Novel diversity within Roseofilum (Cyanobacteria; Desertifilaceae) from marine benthic mats with descriptions of four novel species.</title>
        <authorList>
            <person name="Wang Y."/>
            <person name="Berthold D.E."/>
            <person name="Hu J."/>
            <person name="Lefler F.W."/>
            <person name="Laughinghouse H.D. IV."/>
        </authorList>
    </citation>
    <scope>NUCLEOTIDE SEQUENCE [LARGE SCALE GENOMIC DNA]</scope>
    <source>
        <strain evidence="1 2">BLCC-M143</strain>
    </source>
</reference>
<dbReference type="EMBL" id="JAQOSQ010000003">
    <property type="protein sequence ID" value="MDJ1182500.1"/>
    <property type="molecule type" value="Genomic_DNA"/>
</dbReference>
<name>A0ABT7BTI9_9CYAN</name>
<evidence type="ECO:0000313" key="1">
    <source>
        <dbReference type="EMBL" id="MDJ1182500.1"/>
    </source>
</evidence>
<dbReference type="RefSeq" id="WP_283757152.1">
    <property type="nucleotide sequence ID" value="NZ_JAQOSQ010000003.1"/>
</dbReference>
<dbReference type="InterPro" id="IPR014951">
    <property type="entry name" value="DUF1822"/>
</dbReference>
<protein>
    <submittedName>
        <fullName evidence="1">DUF1822 family protein</fullName>
    </submittedName>
</protein>
<accession>A0ABT7BTI9</accession>
<sequence>MIYPTLSTRETFDDPFGDLIELPETLESSFLEDKDLQAAAAFAAEWSTYTQALAILGFYRWLGDREPTLARPDDPLSLLDPLYSKHLNAIFHLPVNGFEVCLLPCLSWSEDTIAIPRVVVELGQFTDQFYAIAALDESLEAIAIKGFLNYQELSALTTNLTAGSDWNYYLHIDDFHHNLDALLLNLQCLAPEAIQRLEPTETPVPSEQISSLHAKLPLMKESDRPLWQQLSWEESLPLWSHPELLQWLESDADSSDRNSKTHLADLLQLLLQPAIDVTNWLSDRADELQETVMGGGWQLIPATAFRRHLPLSPAADVNTLLAEIDRETGVSVPKNAGRAYQDLNIGLGVRLYAITWCLSYEDSWTLLLILGTRSSPELAAELGWRISDQSGILVEESLSVHRSNSYLFAQAIGTYDEKFLVTLFSGTDSVMSLPPFSFPWGN</sequence>
<organism evidence="1 2">
    <name type="scientific">Roseofilum casamattae BLCC-M143</name>
    <dbReference type="NCBI Taxonomy" id="3022442"/>
    <lineage>
        <taxon>Bacteria</taxon>
        <taxon>Bacillati</taxon>
        <taxon>Cyanobacteriota</taxon>
        <taxon>Cyanophyceae</taxon>
        <taxon>Desertifilales</taxon>
        <taxon>Desertifilaceae</taxon>
        <taxon>Roseofilum</taxon>
        <taxon>Roseofilum casamattae</taxon>
    </lineage>
</organism>